<dbReference type="FunFam" id="3.30.300.70:FF:000001">
    <property type="entry name" value="Ribosome maturation factor RimP"/>
    <property type="match status" value="1"/>
</dbReference>
<dbReference type="SUPFAM" id="SSF75420">
    <property type="entry name" value="YhbC-like, N-terminal domain"/>
    <property type="match status" value="1"/>
</dbReference>
<dbReference type="GO" id="GO:0005829">
    <property type="term" value="C:cytosol"/>
    <property type="evidence" value="ECO:0007669"/>
    <property type="project" value="TreeGrafter"/>
</dbReference>
<keyword evidence="1 3" id="KW-0963">Cytoplasm</keyword>
<proteinExistence type="inferred from homology"/>
<dbReference type="InterPro" id="IPR028998">
    <property type="entry name" value="RimP_C"/>
</dbReference>
<dbReference type="AlphaFoldDB" id="A0A550JLJ3"/>
<dbReference type="EMBL" id="VJVV01000001">
    <property type="protein sequence ID" value="TRO84067.1"/>
    <property type="molecule type" value="Genomic_DNA"/>
</dbReference>
<gene>
    <name evidence="3" type="primary">rimP</name>
    <name evidence="6" type="ORF">FL622_02485</name>
</gene>
<evidence type="ECO:0000259" key="4">
    <source>
        <dbReference type="Pfam" id="PF02576"/>
    </source>
</evidence>
<comment type="similarity">
    <text evidence="3">Belongs to the RimP family.</text>
</comment>
<dbReference type="PANTHER" id="PTHR33867:SF1">
    <property type="entry name" value="RIBOSOME MATURATION FACTOR RIMP"/>
    <property type="match status" value="1"/>
</dbReference>
<protein>
    <recommendedName>
        <fullName evidence="3">Ribosome maturation factor RimP</fullName>
    </recommendedName>
</protein>
<keyword evidence="7" id="KW-1185">Reference proteome</keyword>
<evidence type="ECO:0000313" key="7">
    <source>
        <dbReference type="Proteomes" id="UP000317155"/>
    </source>
</evidence>
<evidence type="ECO:0000256" key="2">
    <source>
        <dbReference type="ARBA" id="ARBA00022517"/>
    </source>
</evidence>
<dbReference type="Proteomes" id="UP000317155">
    <property type="component" value="Unassembled WGS sequence"/>
</dbReference>
<keyword evidence="2 3" id="KW-0690">Ribosome biogenesis</keyword>
<name>A0A550JLJ3_9BACT</name>
<dbReference type="InterPro" id="IPR028989">
    <property type="entry name" value="RimP_N"/>
</dbReference>
<dbReference type="Gene3D" id="3.30.300.70">
    <property type="entry name" value="RimP-like superfamily, N-terminal"/>
    <property type="match status" value="1"/>
</dbReference>
<reference evidence="6 7" key="1">
    <citation type="submission" date="2019-07" db="EMBL/GenBank/DDBJ databases">
        <title>Insights of Desulfuromonas acetexigens electromicrobiology.</title>
        <authorList>
            <person name="Katuri K."/>
            <person name="Sapireddy V."/>
            <person name="Shaw D.R."/>
            <person name="Saikaly P."/>
        </authorList>
    </citation>
    <scope>NUCLEOTIDE SEQUENCE [LARGE SCALE GENOMIC DNA]</scope>
    <source>
        <strain evidence="6 7">2873</strain>
    </source>
</reference>
<dbReference type="InterPro" id="IPR035956">
    <property type="entry name" value="RimP_N_sf"/>
</dbReference>
<dbReference type="GO" id="GO:0000028">
    <property type="term" value="P:ribosomal small subunit assembly"/>
    <property type="evidence" value="ECO:0007669"/>
    <property type="project" value="TreeGrafter"/>
</dbReference>
<evidence type="ECO:0000256" key="3">
    <source>
        <dbReference type="HAMAP-Rule" id="MF_01077"/>
    </source>
</evidence>
<comment type="function">
    <text evidence="3">Required for maturation of 30S ribosomal subunits.</text>
</comment>
<dbReference type="OrthoDB" id="9805006at2"/>
<feature type="domain" description="Ribosome maturation factor RimP N-terminal" evidence="4">
    <location>
        <begin position="13"/>
        <end position="85"/>
    </location>
</feature>
<comment type="subcellular location">
    <subcellularLocation>
        <location evidence="3">Cytoplasm</location>
    </subcellularLocation>
</comment>
<dbReference type="InterPro" id="IPR003728">
    <property type="entry name" value="Ribosome_maturation_RimP"/>
</dbReference>
<sequence length="162" mass="18237">MAQQTLLEQLTAIIEPILEGFGLELVELEYKHEGRDWFLRLFIDKPGGVTLDDCAEVSREVGAVLEVEDLIRTAYRLEVSSPGLDRPLKKIDDYQRFAGRLVKVKTFESLDPDQRGHARKTFSGILVGVEGDCVRIEQQDKKGGLVEIPFAGIDKGNLEFDF</sequence>
<evidence type="ECO:0000259" key="5">
    <source>
        <dbReference type="Pfam" id="PF17384"/>
    </source>
</evidence>
<organism evidence="6 7">
    <name type="scientific">Trichloromonas acetexigens</name>
    <dbReference type="NCBI Taxonomy" id="38815"/>
    <lineage>
        <taxon>Bacteria</taxon>
        <taxon>Pseudomonadati</taxon>
        <taxon>Thermodesulfobacteriota</taxon>
        <taxon>Desulfuromonadia</taxon>
        <taxon>Desulfuromonadales</taxon>
        <taxon>Trichloromonadaceae</taxon>
        <taxon>Trichloromonas</taxon>
    </lineage>
</organism>
<dbReference type="Gene3D" id="2.30.30.180">
    <property type="entry name" value="Ribosome maturation factor RimP, C-terminal domain"/>
    <property type="match status" value="1"/>
</dbReference>
<dbReference type="RefSeq" id="WP_092053217.1">
    <property type="nucleotide sequence ID" value="NZ_FOJJ01000001.1"/>
</dbReference>
<dbReference type="PANTHER" id="PTHR33867">
    <property type="entry name" value="RIBOSOME MATURATION FACTOR RIMP"/>
    <property type="match status" value="1"/>
</dbReference>
<dbReference type="CDD" id="cd01734">
    <property type="entry name" value="YlxS_C"/>
    <property type="match status" value="1"/>
</dbReference>
<accession>A0A550JLJ3</accession>
<dbReference type="Pfam" id="PF02576">
    <property type="entry name" value="RimP_N"/>
    <property type="match status" value="1"/>
</dbReference>
<dbReference type="InterPro" id="IPR036847">
    <property type="entry name" value="RimP_C_sf"/>
</dbReference>
<dbReference type="HAMAP" id="MF_01077">
    <property type="entry name" value="RimP"/>
    <property type="match status" value="1"/>
</dbReference>
<dbReference type="Pfam" id="PF17384">
    <property type="entry name" value="DUF150_C"/>
    <property type="match status" value="1"/>
</dbReference>
<comment type="caution">
    <text evidence="6">The sequence shown here is derived from an EMBL/GenBank/DDBJ whole genome shotgun (WGS) entry which is preliminary data.</text>
</comment>
<feature type="domain" description="Ribosome maturation factor RimP C-terminal" evidence="5">
    <location>
        <begin position="88"/>
        <end position="162"/>
    </location>
</feature>
<evidence type="ECO:0000313" key="6">
    <source>
        <dbReference type="EMBL" id="TRO84067.1"/>
    </source>
</evidence>
<evidence type="ECO:0000256" key="1">
    <source>
        <dbReference type="ARBA" id="ARBA00022490"/>
    </source>
</evidence>
<dbReference type="GO" id="GO:0006412">
    <property type="term" value="P:translation"/>
    <property type="evidence" value="ECO:0007669"/>
    <property type="project" value="TreeGrafter"/>
</dbReference>
<dbReference type="SUPFAM" id="SSF74942">
    <property type="entry name" value="YhbC-like, C-terminal domain"/>
    <property type="match status" value="1"/>
</dbReference>